<dbReference type="PANTHER" id="PTHR21403">
    <property type="entry name" value="ATP PHOSPHORIBOSYLTRANSFERASE ATP-PRTASE"/>
    <property type="match status" value="1"/>
</dbReference>
<comment type="similarity">
    <text evidence="5">Belongs to the ATP phosphoribosyltransferase family. Short subfamily.</text>
</comment>
<dbReference type="Gene3D" id="3.30.70.120">
    <property type="match status" value="1"/>
</dbReference>
<dbReference type="GO" id="GO:0005524">
    <property type="term" value="F:ATP binding"/>
    <property type="evidence" value="ECO:0007669"/>
    <property type="project" value="UniProtKB-KW"/>
</dbReference>
<dbReference type="InterPro" id="IPR015867">
    <property type="entry name" value="N-reg_PII/ATP_PRibTrfase_C"/>
</dbReference>
<evidence type="ECO:0000256" key="6">
    <source>
        <dbReference type="ARBA" id="ARBA00011946"/>
    </source>
</evidence>
<dbReference type="RefSeq" id="WP_143783340.1">
    <property type="nucleotide sequence ID" value="NZ_CP041616.1"/>
</dbReference>
<evidence type="ECO:0000313" key="20">
    <source>
        <dbReference type="Proteomes" id="UP000315395"/>
    </source>
</evidence>
<organism evidence="19 20">
    <name type="scientific">Ornithinimicrobium ciconiae</name>
    <dbReference type="NCBI Taxonomy" id="2594265"/>
    <lineage>
        <taxon>Bacteria</taxon>
        <taxon>Bacillati</taxon>
        <taxon>Actinomycetota</taxon>
        <taxon>Actinomycetes</taxon>
        <taxon>Micrococcales</taxon>
        <taxon>Ornithinimicrobiaceae</taxon>
        <taxon>Ornithinimicrobium</taxon>
    </lineage>
</organism>
<evidence type="ECO:0000313" key="19">
    <source>
        <dbReference type="EMBL" id="QDO88663.1"/>
    </source>
</evidence>
<evidence type="ECO:0000256" key="11">
    <source>
        <dbReference type="ARBA" id="ARBA00022679"/>
    </source>
</evidence>
<keyword evidence="8 16" id="KW-0963">Cytoplasm</keyword>
<dbReference type="InterPro" id="IPR013820">
    <property type="entry name" value="ATP_PRibTrfase_cat"/>
</dbReference>
<feature type="domain" description="ATP phosphoribosyltransferase catalytic" evidence="17">
    <location>
        <begin position="58"/>
        <end position="218"/>
    </location>
</feature>
<dbReference type="SUPFAM" id="SSF54913">
    <property type="entry name" value="GlnB-like"/>
    <property type="match status" value="1"/>
</dbReference>
<keyword evidence="20" id="KW-1185">Reference proteome</keyword>
<dbReference type="PROSITE" id="PS01316">
    <property type="entry name" value="ATP_P_PHORIBOSYLTR"/>
    <property type="match status" value="1"/>
</dbReference>
<dbReference type="GO" id="GO:0000287">
    <property type="term" value="F:magnesium ion binding"/>
    <property type="evidence" value="ECO:0007669"/>
    <property type="project" value="UniProtKB-UniRule"/>
</dbReference>
<evidence type="ECO:0000256" key="14">
    <source>
        <dbReference type="ARBA" id="ARBA00023102"/>
    </source>
</evidence>
<keyword evidence="14 16" id="KW-0368">Histidine biosynthesis</keyword>
<dbReference type="SUPFAM" id="SSF53850">
    <property type="entry name" value="Periplasmic binding protein-like II"/>
    <property type="match status" value="1"/>
</dbReference>
<dbReference type="InterPro" id="IPR020621">
    <property type="entry name" value="ATP-PRT_HisG_long"/>
</dbReference>
<gene>
    <name evidence="16" type="primary">hisG</name>
    <name evidence="19" type="ORF">FNH13_10235</name>
</gene>
<evidence type="ECO:0000256" key="5">
    <source>
        <dbReference type="ARBA" id="ARBA00009489"/>
    </source>
</evidence>
<dbReference type="UniPathway" id="UPA00031">
    <property type="reaction ID" value="UER00006"/>
</dbReference>
<dbReference type="NCBIfam" id="TIGR00070">
    <property type="entry name" value="hisG"/>
    <property type="match status" value="1"/>
</dbReference>
<evidence type="ECO:0000256" key="3">
    <source>
        <dbReference type="ARBA" id="ARBA00004667"/>
    </source>
</evidence>
<evidence type="ECO:0000256" key="12">
    <source>
        <dbReference type="ARBA" id="ARBA00022741"/>
    </source>
</evidence>
<keyword evidence="10 16" id="KW-0328">Glycosyltransferase</keyword>
<comment type="activity regulation">
    <text evidence="16">Feedback inhibited by histidine.</text>
</comment>
<dbReference type="FunFam" id="3.40.190.10:FF:000008">
    <property type="entry name" value="ATP phosphoribosyltransferase"/>
    <property type="match status" value="1"/>
</dbReference>
<evidence type="ECO:0000256" key="15">
    <source>
        <dbReference type="ARBA" id="ARBA00024861"/>
    </source>
</evidence>
<comment type="pathway">
    <text evidence="3 16">Amino-acid biosynthesis; L-histidine biosynthesis; L-histidine from 5-phospho-alpha-D-ribose 1-diphosphate: step 1/9.</text>
</comment>
<name>A0A516GAW0_9MICO</name>
<dbReference type="HAMAP" id="MF_00079">
    <property type="entry name" value="HisG_Long"/>
    <property type="match status" value="1"/>
</dbReference>
<keyword evidence="11 16" id="KW-0808">Transferase</keyword>
<dbReference type="Gene3D" id="3.40.190.10">
    <property type="entry name" value="Periplasmic binding protein-like II"/>
    <property type="match status" value="2"/>
</dbReference>
<accession>A0A516GAW0</accession>
<keyword evidence="9 16" id="KW-0028">Amino-acid biosynthesis</keyword>
<evidence type="ECO:0000256" key="9">
    <source>
        <dbReference type="ARBA" id="ARBA00022605"/>
    </source>
</evidence>
<dbReference type="GO" id="GO:0000105">
    <property type="term" value="P:L-histidine biosynthetic process"/>
    <property type="evidence" value="ECO:0007669"/>
    <property type="project" value="UniProtKB-UniRule"/>
</dbReference>
<comment type="catalytic activity">
    <reaction evidence="1 16">
        <text>1-(5-phospho-beta-D-ribosyl)-ATP + diphosphate = 5-phospho-alpha-D-ribose 1-diphosphate + ATP</text>
        <dbReference type="Rhea" id="RHEA:18473"/>
        <dbReference type="ChEBI" id="CHEBI:30616"/>
        <dbReference type="ChEBI" id="CHEBI:33019"/>
        <dbReference type="ChEBI" id="CHEBI:58017"/>
        <dbReference type="ChEBI" id="CHEBI:73183"/>
        <dbReference type="EC" id="2.4.2.17"/>
    </reaction>
</comment>
<dbReference type="Pfam" id="PF01634">
    <property type="entry name" value="HisG"/>
    <property type="match status" value="1"/>
</dbReference>
<keyword evidence="16" id="KW-0479">Metal-binding</keyword>
<dbReference type="InterPro" id="IPR001348">
    <property type="entry name" value="ATP_PRibTrfase_HisG"/>
</dbReference>
<reference evidence="19 20" key="1">
    <citation type="submission" date="2019-07" db="EMBL/GenBank/DDBJ databases">
        <title>complete genome sequencing of Ornithinimicrobium sp. H23M54.</title>
        <authorList>
            <person name="Bae J.-W."/>
            <person name="Lee S.-Y."/>
        </authorList>
    </citation>
    <scope>NUCLEOTIDE SEQUENCE [LARGE SCALE GENOMIC DNA]</scope>
    <source>
        <strain evidence="19 20">H23M54</strain>
    </source>
</reference>
<dbReference type="InterPro" id="IPR011322">
    <property type="entry name" value="N-reg_PII-like_a/b"/>
</dbReference>
<evidence type="ECO:0000259" key="18">
    <source>
        <dbReference type="Pfam" id="PF08029"/>
    </source>
</evidence>
<dbReference type="Pfam" id="PF08029">
    <property type="entry name" value="HisG_C"/>
    <property type="match status" value="1"/>
</dbReference>
<evidence type="ECO:0000256" key="4">
    <source>
        <dbReference type="ARBA" id="ARBA00007955"/>
    </source>
</evidence>
<evidence type="ECO:0000256" key="16">
    <source>
        <dbReference type="HAMAP-Rule" id="MF_00079"/>
    </source>
</evidence>
<comment type="similarity">
    <text evidence="4 16">Belongs to the ATP phosphoribosyltransferase family. Long subfamily.</text>
</comment>
<dbReference type="GO" id="GO:0003879">
    <property type="term" value="F:ATP phosphoribosyltransferase activity"/>
    <property type="evidence" value="ECO:0007669"/>
    <property type="project" value="UniProtKB-UniRule"/>
</dbReference>
<dbReference type="PANTHER" id="PTHR21403:SF8">
    <property type="entry name" value="ATP PHOSPHORIBOSYLTRANSFERASE"/>
    <property type="match status" value="1"/>
</dbReference>
<evidence type="ECO:0000256" key="8">
    <source>
        <dbReference type="ARBA" id="ARBA00022490"/>
    </source>
</evidence>
<dbReference type="AlphaFoldDB" id="A0A516GAW0"/>
<feature type="domain" description="Histidine biosynthesis HisG C-terminal" evidence="18">
    <location>
        <begin position="229"/>
        <end position="298"/>
    </location>
</feature>
<evidence type="ECO:0000256" key="10">
    <source>
        <dbReference type="ARBA" id="ARBA00022676"/>
    </source>
</evidence>
<dbReference type="EC" id="2.4.2.17" evidence="6 16"/>
<dbReference type="Proteomes" id="UP000315395">
    <property type="component" value="Chromosome"/>
</dbReference>
<dbReference type="OrthoDB" id="9801867at2"/>
<dbReference type="NCBIfam" id="TIGR03455">
    <property type="entry name" value="HisG_C-term"/>
    <property type="match status" value="1"/>
</dbReference>
<protein>
    <recommendedName>
        <fullName evidence="7 16">ATP phosphoribosyltransferase</fullName>
        <shortName evidence="16">ATP-PRT</shortName>
        <shortName evidence="16">ATP-PRTase</shortName>
        <ecNumber evidence="6 16">2.4.2.17</ecNumber>
    </recommendedName>
</protein>
<dbReference type="InterPro" id="IPR013115">
    <property type="entry name" value="HisG_C"/>
</dbReference>
<comment type="function">
    <text evidence="15 16">Catalyzes the condensation of ATP and 5-phosphoribose 1-diphosphate to form N'-(5'-phosphoribosyl)-ATP (PR-ATP). Has a crucial role in the pathway because the rate of histidine biosynthesis seems to be controlled primarily by regulation of HisG enzymatic activity.</text>
</comment>
<keyword evidence="16" id="KW-0460">Magnesium</keyword>
<keyword evidence="13 16" id="KW-0067">ATP-binding</keyword>
<evidence type="ECO:0000259" key="17">
    <source>
        <dbReference type="Pfam" id="PF01634"/>
    </source>
</evidence>
<dbReference type="KEGG" id="orz:FNH13_10235"/>
<comment type="subcellular location">
    <subcellularLocation>
        <location evidence="2 16">Cytoplasm</location>
    </subcellularLocation>
</comment>
<evidence type="ECO:0000256" key="2">
    <source>
        <dbReference type="ARBA" id="ARBA00004496"/>
    </source>
</evidence>
<evidence type="ECO:0000256" key="13">
    <source>
        <dbReference type="ARBA" id="ARBA00022840"/>
    </source>
</evidence>
<dbReference type="GO" id="GO:0005737">
    <property type="term" value="C:cytoplasm"/>
    <property type="evidence" value="ECO:0007669"/>
    <property type="project" value="UniProtKB-SubCell"/>
</dbReference>
<sequence length="302" mass="32685">MTPPATTRDRLRVAIQKSGRLSDPARDLLASCGLTWRESRDKLFCYGESLPVDLLLVRDDDIPGLIADGVCDLGIVGRNVLVEHDLSRTSNGQASALKEWRQLGWGVCRLDIAINDDEQWTGPQQLTGQRIATSFPHTLGRWLTDKGVQAEVVTLSGSVEIAPRLGQADVVCDLVSTGGTLAANALKPVETLLHSEAVIAGPSAPLEDGREEIADLLLRRMDGALRLKETRLLMLRAARDVLPEVLTRLPAGGEPTVLAVDGRDEVSVQLLCHNAVPWPRLEELKAVGAHTIMVLPVEGMLA</sequence>
<comment type="cofactor">
    <cofactor evidence="16">
        <name>Mg(2+)</name>
        <dbReference type="ChEBI" id="CHEBI:18420"/>
    </cofactor>
</comment>
<keyword evidence="12 16" id="KW-0547">Nucleotide-binding</keyword>
<dbReference type="EMBL" id="CP041616">
    <property type="protein sequence ID" value="QDO88663.1"/>
    <property type="molecule type" value="Genomic_DNA"/>
</dbReference>
<evidence type="ECO:0000256" key="7">
    <source>
        <dbReference type="ARBA" id="ARBA00020998"/>
    </source>
</evidence>
<dbReference type="InterPro" id="IPR018198">
    <property type="entry name" value="ATP_PRibTrfase_CS"/>
</dbReference>
<proteinExistence type="inferred from homology"/>
<evidence type="ECO:0000256" key="1">
    <source>
        <dbReference type="ARBA" id="ARBA00000915"/>
    </source>
</evidence>